<accession>A0A1J7ICS7</accession>
<gene>
    <name evidence="1" type="ORF">CONLIGDRAFT_635341</name>
</gene>
<protein>
    <submittedName>
        <fullName evidence="1">Uncharacterized protein</fullName>
    </submittedName>
</protein>
<evidence type="ECO:0000313" key="1">
    <source>
        <dbReference type="EMBL" id="OIW25519.1"/>
    </source>
</evidence>
<dbReference type="EMBL" id="KV875101">
    <property type="protein sequence ID" value="OIW25519.1"/>
    <property type="molecule type" value="Genomic_DNA"/>
</dbReference>
<reference evidence="1 2" key="1">
    <citation type="submission" date="2016-10" db="EMBL/GenBank/DDBJ databases">
        <title>Draft genome sequence of Coniochaeta ligniaria NRRL30616, a lignocellulolytic fungus for bioabatement of inhibitors in plant biomass hydrolysates.</title>
        <authorList>
            <consortium name="DOE Joint Genome Institute"/>
            <person name="Jimenez D.J."/>
            <person name="Hector R.E."/>
            <person name="Riley R."/>
            <person name="Sun H."/>
            <person name="Grigoriev I.V."/>
            <person name="Van Elsas J.D."/>
            <person name="Nichols N.N."/>
        </authorList>
    </citation>
    <scope>NUCLEOTIDE SEQUENCE [LARGE SCALE GENOMIC DNA]</scope>
    <source>
        <strain evidence="1 2">NRRL 30616</strain>
    </source>
</reference>
<name>A0A1J7ICS7_9PEZI</name>
<organism evidence="1 2">
    <name type="scientific">Coniochaeta ligniaria NRRL 30616</name>
    <dbReference type="NCBI Taxonomy" id="1408157"/>
    <lineage>
        <taxon>Eukaryota</taxon>
        <taxon>Fungi</taxon>
        <taxon>Dikarya</taxon>
        <taxon>Ascomycota</taxon>
        <taxon>Pezizomycotina</taxon>
        <taxon>Sordariomycetes</taxon>
        <taxon>Sordariomycetidae</taxon>
        <taxon>Coniochaetales</taxon>
        <taxon>Coniochaetaceae</taxon>
        <taxon>Coniochaeta</taxon>
    </lineage>
</organism>
<dbReference type="AlphaFoldDB" id="A0A1J7ICS7"/>
<keyword evidence="2" id="KW-1185">Reference proteome</keyword>
<dbReference type="Proteomes" id="UP000182658">
    <property type="component" value="Unassembled WGS sequence"/>
</dbReference>
<dbReference type="InParanoid" id="A0A1J7ICS7"/>
<evidence type="ECO:0000313" key="2">
    <source>
        <dbReference type="Proteomes" id="UP000182658"/>
    </source>
</evidence>
<sequence length="153" mass="17173">MVCKHSRGILDILGSTTATAFFERRPENRRARVRDGRNPGLSEQDCVDQQALLGQVYVAALSTGASQPGFRSQKPLALPVSVARPFSWNCPSLTLLKDRQAYLSLSFFDTSYPAVSMLRWQDAKEADFRTLYLESIFSKGVHICMVRLGWKLS</sequence>
<proteinExistence type="predicted"/>
<dbReference type="OrthoDB" id="5327538at2759"/>